<evidence type="ECO:0000313" key="3">
    <source>
        <dbReference type="EMBL" id="MBP3949514.1"/>
    </source>
</evidence>
<dbReference type="SUPFAM" id="SSF52833">
    <property type="entry name" value="Thioredoxin-like"/>
    <property type="match status" value="1"/>
</dbReference>
<evidence type="ECO:0000256" key="2">
    <source>
        <dbReference type="HAMAP-Rule" id="MF_02245"/>
    </source>
</evidence>
<dbReference type="CDD" id="cd03025">
    <property type="entry name" value="DsbA_FrnE_like"/>
    <property type="match status" value="1"/>
</dbReference>
<comment type="subunit">
    <text evidence="2">Interacts with Spx.</text>
</comment>
<dbReference type="PANTHER" id="PTHR13887:SF47">
    <property type="entry name" value="CLPXP ADAPTER PROTEIN SPXH"/>
    <property type="match status" value="1"/>
</dbReference>
<keyword evidence="4" id="KW-1185">Reference proteome</keyword>
<dbReference type="InterPro" id="IPR046404">
    <property type="entry name" value="Adapter_SpxH"/>
</dbReference>
<dbReference type="EMBL" id="JAGKSQ010000001">
    <property type="protein sequence ID" value="MBP3949514.1"/>
    <property type="molecule type" value="Genomic_DNA"/>
</dbReference>
<comment type="function">
    <text evidence="2">Adapter protein required for efficient degradation of Spx by ClpXP under non-stress conditions. Interaction with Spx stabilizes Spx and exposes the C-terminus of Spx for recognition and proteolysis by ClpXP.</text>
</comment>
<keyword evidence="1 2" id="KW-0963">Cytoplasm</keyword>
<dbReference type="Gene3D" id="1.10.472.60">
    <property type="entry name" value="putative protein disulfide isomerase domain"/>
    <property type="match status" value="1"/>
</dbReference>
<comment type="caution">
    <text evidence="3">The sequence shown here is derived from an EMBL/GenBank/DDBJ whole genome shotgun (WGS) entry which is preliminary data.</text>
</comment>
<accession>A0A941ASN1</accession>
<dbReference type="GO" id="GO:0005737">
    <property type="term" value="C:cytoplasm"/>
    <property type="evidence" value="ECO:0007669"/>
    <property type="project" value="UniProtKB-SubCell"/>
</dbReference>
<dbReference type="HAMAP" id="MF_02245">
    <property type="entry name" value="Adapter_SpxH"/>
    <property type="match status" value="1"/>
</dbReference>
<dbReference type="InterPro" id="IPR036249">
    <property type="entry name" value="Thioredoxin-like_sf"/>
</dbReference>
<comment type="subcellular location">
    <subcellularLocation>
        <location evidence="2">Cytoplasm</location>
    </subcellularLocation>
</comment>
<dbReference type="Pfam" id="PF13743">
    <property type="entry name" value="Thioredoxin_5"/>
    <property type="match status" value="1"/>
</dbReference>
<dbReference type="Proteomes" id="UP000678228">
    <property type="component" value="Unassembled WGS sequence"/>
</dbReference>
<organism evidence="3 4">
    <name type="scientific">Halalkalibacter suaedae</name>
    <dbReference type="NCBI Taxonomy" id="2822140"/>
    <lineage>
        <taxon>Bacteria</taxon>
        <taxon>Bacillati</taxon>
        <taxon>Bacillota</taxon>
        <taxon>Bacilli</taxon>
        <taxon>Bacillales</taxon>
        <taxon>Bacillaceae</taxon>
        <taxon>Halalkalibacter</taxon>
    </lineage>
</organism>
<comment type="similarity">
    <text evidence="2">Belongs to the SpxH family.</text>
</comment>
<evidence type="ECO:0000256" key="1">
    <source>
        <dbReference type="ARBA" id="ARBA00022490"/>
    </source>
</evidence>
<evidence type="ECO:0000313" key="4">
    <source>
        <dbReference type="Proteomes" id="UP000678228"/>
    </source>
</evidence>
<sequence>MIKRHKPIELYTFIDPLCAECWAFEPILKKLQVKYGNYFKLRILVAGRLEAWNSCMKTAKGLSTAKQKIAAVWERIAESSGMSCDGDIWLETKIQSPYLASIAIKAAELQGPQAGTRFLRKMREALFLNKENITEQTVLLECAKSAGLDIQEFKNDLSSPNAAKALKNDIHTTNEMEVDVVPTFVFFNVNDEDDGIKVTGNYAFHVYEDILENLLGFKPEPCPAITIEEFLRRYDFVSTKEVAVVFDLSEEDAAKKLKALMLQQKVEAVPVKYGVFWRTLT</sequence>
<dbReference type="Gene3D" id="3.40.30.10">
    <property type="entry name" value="Glutaredoxin"/>
    <property type="match status" value="1"/>
</dbReference>
<gene>
    <name evidence="2" type="primary">spxH</name>
    <name evidence="3" type="ORF">J7W16_00115</name>
</gene>
<protein>
    <recommendedName>
        <fullName evidence="2">ClpXP adapter protein SpxH</fullName>
    </recommendedName>
</protein>
<reference evidence="3" key="1">
    <citation type="submission" date="2021-03" db="EMBL/GenBank/DDBJ databases">
        <title>Bacillus suaedae sp. nov., isolated from Suaeda aralocaspica.</title>
        <authorList>
            <person name="Lei R.F.R."/>
        </authorList>
    </citation>
    <scope>NUCLEOTIDE SEQUENCE</scope>
    <source>
        <strain evidence="3">YZJH907-2</strain>
    </source>
</reference>
<dbReference type="PANTHER" id="PTHR13887">
    <property type="entry name" value="GLUTATHIONE S-TRANSFERASE KAPPA"/>
    <property type="match status" value="1"/>
</dbReference>
<proteinExistence type="inferred from homology"/>
<name>A0A941ASN1_9BACI</name>
<dbReference type="AlphaFoldDB" id="A0A941ASN1"/>